<dbReference type="Proteomes" id="UP000662747">
    <property type="component" value="Chromosome"/>
</dbReference>
<evidence type="ECO:0000313" key="3">
    <source>
        <dbReference type="EMBL" id="QSQ25408.1"/>
    </source>
</evidence>
<evidence type="ECO:0000256" key="1">
    <source>
        <dbReference type="ARBA" id="ARBA00022801"/>
    </source>
</evidence>
<protein>
    <submittedName>
        <fullName evidence="3">Glycoside hydrolase family 88 protein</fullName>
    </submittedName>
</protein>
<comment type="similarity">
    <text evidence="2">Belongs to the glycosyl hydrolase 88 family.</text>
</comment>
<dbReference type="RefSeq" id="WP_206726963.1">
    <property type="nucleotide sequence ID" value="NZ_CP071090.1"/>
</dbReference>
<keyword evidence="1 3" id="KW-0378">Hydrolase</keyword>
<dbReference type="EMBL" id="CP071090">
    <property type="protein sequence ID" value="QSQ25408.1"/>
    <property type="molecule type" value="Genomic_DNA"/>
</dbReference>
<gene>
    <name evidence="3" type="ORF">JY651_10975</name>
</gene>
<dbReference type="Gene3D" id="1.50.10.10">
    <property type="match status" value="1"/>
</dbReference>
<sequence length="614" mass="66119">MILRARDWTLLLGLGCVLLAGSARGFDETTATRVLQFAQQQAIKTDSVVPSGRYPQSTTDGGWLTVSAGDLTGWTQGFFPGELWYLFEGSGNATFKTKAAARTAPLSVQQTNSTTHDTGFKLMTSFGNAYRFTGDEAQRQVLLTGAASLAKRYNAKLGYVVCCDWNRPTWLAPLVVDTMMDIELLLWGSAHGGQAVWRDMAVSHALKTLQWLVRDDGSSFHVVDFDPVTGAFRLRGTYQGFSNDSTWARGQTWLMYGYTMVYRYTRDPRMLAAAQKTTDWYLNHLPADMVPLWDFSAPAGKQFKDTSAAAAAASALLELSGYVSDAATRQRYHDAAVRMLDALSAAPYLASGTSKSSVLQHGVGNFPAGKEIDVGLIYGDYYFIEAIQRFRLQSRLQAGWPSRVDFSAAVHGLGTTNTGTVTAQFDLTPARSPIDGVIGYADSSTTIKGFSSSAMLIRMDTDGFFDARNGGGYAALTAVPYAANTTYHVRMVANLGTKRYSVWVRPPGGAEIQLAKDYVFRSDAPLTDDLGKVTLNGTTGDGTYTVTNHTVKLGTVAATASASEAPEAPEAALSLADPLDGSGCAAVPGSAALALCGMALWLMRHGWCSRVASR</sequence>
<evidence type="ECO:0000256" key="2">
    <source>
        <dbReference type="ARBA" id="ARBA00038358"/>
    </source>
</evidence>
<accession>A0ABX7P4K3</accession>
<proteinExistence type="inferred from homology"/>
<dbReference type="InterPro" id="IPR008928">
    <property type="entry name" value="6-hairpin_glycosidase_sf"/>
</dbReference>
<dbReference type="SUPFAM" id="SSF48208">
    <property type="entry name" value="Six-hairpin glycosidases"/>
    <property type="match status" value="1"/>
</dbReference>
<keyword evidence="4" id="KW-1185">Reference proteome</keyword>
<dbReference type="PANTHER" id="PTHR36845:SF1">
    <property type="entry name" value="HYDROLASE, PUTATIVE (AFU_ORTHOLOGUE AFUA_7G05090)-RELATED"/>
    <property type="match status" value="1"/>
</dbReference>
<dbReference type="GO" id="GO:0016787">
    <property type="term" value="F:hydrolase activity"/>
    <property type="evidence" value="ECO:0007669"/>
    <property type="project" value="UniProtKB-KW"/>
</dbReference>
<name>A0ABX7P4K3_9BACT</name>
<dbReference type="InterPro" id="IPR012341">
    <property type="entry name" value="6hp_glycosidase-like_sf"/>
</dbReference>
<evidence type="ECO:0000313" key="4">
    <source>
        <dbReference type="Proteomes" id="UP000662747"/>
    </source>
</evidence>
<dbReference type="InterPro" id="IPR052369">
    <property type="entry name" value="UG_Glycosaminoglycan_Hydrolase"/>
</dbReference>
<organism evidence="3 4">
    <name type="scientific">Pyxidicoccus parkwayensis</name>
    <dbReference type="NCBI Taxonomy" id="2813578"/>
    <lineage>
        <taxon>Bacteria</taxon>
        <taxon>Pseudomonadati</taxon>
        <taxon>Myxococcota</taxon>
        <taxon>Myxococcia</taxon>
        <taxon>Myxococcales</taxon>
        <taxon>Cystobacterineae</taxon>
        <taxon>Myxococcaceae</taxon>
        <taxon>Pyxidicoccus</taxon>
    </lineage>
</organism>
<reference evidence="3 4" key="1">
    <citation type="submission" date="2021-02" db="EMBL/GenBank/DDBJ databases">
        <title>De Novo genome assembly of isolated myxobacteria.</title>
        <authorList>
            <person name="Stevens D.C."/>
        </authorList>
    </citation>
    <scope>NUCLEOTIDE SEQUENCE [LARGE SCALE GENOMIC DNA]</scope>
    <source>
        <strain evidence="4">SCPEA02</strain>
    </source>
</reference>
<dbReference type="PANTHER" id="PTHR36845">
    <property type="entry name" value="HYDROLASE, PUTATIVE (AFU_ORTHOLOGUE AFUA_7G05090)-RELATED"/>
    <property type="match status" value="1"/>
</dbReference>